<dbReference type="InterPro" id="IPR000742">
    <property type="entry name" value="EGF"/>
</dbReference>
<dbReference type="Gene3D" id="2.10.25.10">
    <property type="entry name" value="Laminin"/>
    <property type="match status" value="13"/>
</dbReference>
<dbReference type="SUPFAM" id="SSF57184">
    <property type="entry name" value="Growth factor receptor domain"/>
    <property type="match status" value="2"/>
</dbReference>
<sequence length="822" mass="88862">MVKWPVLCLVILGAVDLAREVTALKIDDFGVCMTKIISRTTKRVTYTKYSNKWCGRRKCIVRVARVQPVAESRDQPACCSGFQYRADTDDCAPLCSIGCSGGRCVAPDTCQCDPPSYLDPDHNNTCVRPVCDPPCLNADCVANNTCKCHNEFEAFNSTHCYKCDTGYSINSNFTCAPICEPACVNGDCTAPNSCSCAPGYESKGNKCEPVCHCVNANCAENTCACLDGYILVNSTHCAPKCDHCNGTCVAPNVCECLDGYIQVDGSCRPVCNFTCENGYCSAPDQCTCNEGFVKNGTSVCVKSAHSEGKLTGPGEGKVTIKDYICCEGWTFVDGICVPMKCAPPCHNARCTDTNVCTCEPGLVHLNETLCGPACPPDQFNDLTDPAFPCKPKCSQTCINGVCVDFETCNCSTGYKKNDEGKCEPVCEDCEHGSCVAPNDCECEGGYRKESNKCIPVCDETCQNGHCTAPNECTCDRQYSKDATNKFKCNPICDHACVNSTCVAPDICQCNDGFETAGNNWTCRPSCKSCSYGECIAPNKCICNEGYDKNDEDICIPVCKSCDNGACVAPDKCVCNDGYKKNDTNICVPVCKTPCTDGVCVKPDTCVCNEGYKMNDISKLCKPECHPSCINSTCVAVNECKCFSGYMKANVSNVCKPACTSCFNGDCVEPEVCQCHDGFELVNGTCLPAPSMNCLDCDGVCKDGVCACSNGTLCHQIESADVELTPTLAGLQLTWMLGGAVGLLLVVVVAVVLLRMWRQRQSYDQKAPDNNYEAYGSVAYTINNTLMHREPQDPLYDDVELDRQTDVGLLAEHIPTEDYVERI</sequence>
<keyword evidence="2" id="KW-0732">Signal</keyword>
<feature type="domain" description="EGF-like" evidence="3">
    <location>
        <begin position="340"/>
        <end position="371"/>
    </location>
</feature>
<keyword evidence="1" id="KW-1133">Transmembrane helix</keyword>
<evidence type="ECO:0000256" key="2">
    <source>
        <dbReference type="SAM" id="SignalP"/>
    </source>
</evidence>
<dbReference type="EMBL" id="JBEUOH010000010">
    <property type="protein sequence ID" value="KAL0882091.1"/>
    <property type="molecule type" value="Genomic_DNA"/>
</dbReference>
<dbReference type="Proteomes" id="UP001549920">
    <property type="component" value="Unassembled WGS sequence"/>
</dbReference>
<accession>A0ABR3HZX9</accession>
<comment type="caution">
    <text evidence="4">The sequence shown here is derived from an EMBL/GenBank/DDBJ whole genome shotgun (WGS) entry which is preliminary data.</text>
</comment>
<evidence type="ECO:0000256" key="1">
    <source>
        <dbReference type="SAM" id="Phobius"/>
    </source>
</evidence>
<reference evidence="4 5" key="1">
    <citation type="submission" date="2024-06" db="EMBL/GenBank/DDBJ databases">
        <title>A chromosome-level genome assembly of beet webworm, Loxostege sticticalis.</title>
        <authorList>
            <person name="Zhang Y."/>
        </authorList>
    </citation>
    <scope>NUCLEOTIDE SEQUENCE [LARGE SCALE GENOMIC DNA]</scope>
    <source>
        <strain evidence="4">AQ026</strain>
        <tissue evidence="4">Whole body</tissue>
    </source>
</reference>
<feature type="domain" description="EGF-like" evidence="3">
    <location>
        <begin position="456"/>
        <end position="489"/>
    </location>
</feature>
<organism evidence="4 5">
    <name type="scientific">Loxostege sticticalis</name>
    <name type="common">Beet webworm moth</name>
    <dbReference type="NCBI Taxonomy" id="481309"/>
    <lineage>
        <taxon>Eukaryota</taxon>
        <taxon>Metazoa</taxon>
        <taxon>Ecdysozoa</taxon>
        <taxon>Arthropoda</taxon>
        <taxon>Hexapoda</taxon>
        <taxon>Insecta</taxon>
        <taxon>Pterygota</taxon>
        <taxon>Neoptera</taxon>
        <taxon>Endopterygota</taxon>
        <taxon>Lepidoptera</taxon>
        <taxon>Glossata</taxon>
        <taxon>Ditrysia</taxon>
        <taxon>Pyraloidea</taxon>
        <taxon>Crambidae</taxon>
        <taxon>Pyraustinae</taxon>
        <taxon>Loxostege</taxon>
    </lineage>
</organism>
<keyword evidence="5" id="KW-1185">Reference proteome</keyword>
<evidence type="ECO:0000313" key="5">
    <source>
        <dbReference type="Proteomes" id="UP001549920"/>
    </source>
</evidence>
<evidence type="ECO:0000313" key="4">
    <source>
        <dbReference type="EMBL" id="KAL0882091.1"/>
    </source>
</evidence>
<keyword evidence="1" id="KW-0472">Membrane</keyword>
<feature type="domain" description="EGF-like" evidence="3">
    <location>
        <begin position="388"/>
        <end position="423"/>
    </location>
</feature>
<feature type="chain" id="PRO_5047128987" description="EGF-like domain-containing protein" evidence="2">
    <location>
        <begin position="24"/>
        <end position="822"/>
    </location>
</feature>
<proteinExistence type="predicted"/>
<feature type="domain" description="EGF-like" evidence="3">
    <location>
        <begin position="130"/>
        <end position="161"/>
    </location>
</feature>
<dbReference type="InterPro" id="IPR009030">
    <property type="entry name" value="Growth_fac_rcpt_cys_sf"/>
</dbReference>
<feature type="domain" description="EGF-like" evidence="3">
    <location>
        <begin position="270"/>
        <end position="301"/>
    </location>
</feature>
<feature type="domain" description="EGF-like" evidence="3">
    <location>
        <begin position="657"/>
        <end position="686"/>
    </location>
</feature>
<keyword evidence="1" id="KW-0812">Transmembrane</keyword>
<dbReference type="PANTHER" id="PTHR24047">
    <property type="entry name" value="FI01909P-RELATED"/>
    <property type="match status" value="1"/>
</dbReference>
<dbReference type="SMART" id="SM00181">
    <property type="entry name" value="EGF"/>
    <property type="match status" value="15"/>
</dbReference>
<dbReference type="PANTHER" id="PTHR24047:SF29">
    <property type="entry name" value="EATER-RELATED"/>
    <property type="match status" value="1"/>
</dbReference>
<feature type="domain" description="EGF-like" evidence="3">
    <location>
        <begin position="589"/>
        <end position="621"/>
    </location>
</feature>
<feature type="domain" description="EGF-like" evidence="3">
    <location>
        <begin position="623"/>
        <end position="655"/>
    </location>
</feature>
<feature type="domain" description="EGF-like" evidence="3">
    <location>
        <begin position="525"/>
        <end position="555"/>
    </location>
</feature>
<gene>
    <name evidence="4" type="ORF">ABMA27_000663</name>
</gene>
<feature type="domain" description="EGF-like" evidence="3">
    <location>
        <begin position="425"/>
        <end position="454"/>
    </location>
</feature>
<protein>
    <recommendedName>
        <fullName evidence="3">EGF-like domain-containing protein</fullName>
    </recommendedName>
</protein>
<feature type="domain" description="EGF-like" evidence="3">
    <location>
        <begin position="178"/>
        <end position="208"/>
    </location>
</feature>
<name>A0ABR3HZX9_LOXSC</name>
<feature type="signal peptide" evidence="2">
    <location>
        <begin position="1"/>
        <end position="23"/>
    </location>
</feature>
<feature type="domain" description="EGF-like" evidence="3">
    <location>
        <begin position="94"/>
        <end position="127"/>
    </location>
</feature>
<feature type="transmembrane region" description="Helical" evidence="1">
    <location>
        <begin position="732"/>
        <end position="753"/>
    </location>
</feature>
<feature type="domain" description="EGF-like" evidence="3">
    <location>
        <begin position="557"/>
        <end position="587"/>
    </location>
</feature>
<evidence type="ECO:0000259" key="3">
    <source>
        <dbReference type="SMART" id="SM00181"/>
    </source>
</evidence>
<feature type="domain" description="EGF-like" evidence="3">
    <location>
        <begin position="236"/>
        <end position="268"/>
    </location>
</feature>
<dbReference type="InterPro" id="IPR053255">
    <property type="entry name" value="EGF-like_domain"/>
</dbReference>
<feature type="domain" description="EGF-like" evidence="3">
    <location>
        <begin position="491"/>
        <end position="523"/>
    </location>
</feature>